<dbReference type="InParanoid" id="A0A0D2VJN2"/>
<evidence type="ECO:0000313" key="1">
    <source>
        <dbReference type="EMBL" id="KJE90192.1"/>
    </source>
</evidence>
<reference evidence="2" key="1">
    <citation type="submission" date="2011-02" db="EMBL/GenBank/DDBJ databases">
        <title>The Genome Sequence of Capsaspora owczarzaki ATCC 30864.</title>
        <authorList>
            <person name="Russ C."/>
            <person name="Cuomo C."/>
            <person name="Burger G."/>
            <person name="Gray M.W."/>
            <person name="Holland P.W.H."/>
            <person name="King N."/>
            <person name="Lang F.B.F."/>
            <person name="Roger A.J."/>
            <person name="Ruiz-Trillo I."/>
            <person name="Young S.K."/>
            <person name="Zeng Q."/>
            <person name="Gargeya S."/>
            <person name="Alvarado L."/>
            <person name="Berlin A."/>
            <person name="Chapman S.B."/>
            <person name="Chen Z."/>
            <person name="Freedman E."/>
            <person name="Gellesch M."/>
            <person name="Goldberg J."/>
            <person name="Griggs A."/>
            <person name="Gujja S."/>
            <person name="Heilman E."/>
            <person name="Heiman D."/>
            <person name="Howarth C."/>
            <person name="Mehta T."/>
            <person name="Neiman D."/>
            <person name="Pearson M."/>
            <person name="Roberts A."/>
            <person name="Saif S."/>
            <person name="Shea T."/>
            <person name="Shenoy N."/>
            <person name="Sisk P."/>
            <person name="Stolte C."/>
            <person name="Sykes S."/>
            <person name="White J."/>
            <person name="Yandava C."/>
            <person name="Haas B."/>
            <person name="Nusbaum C."/>
            <person name="Birren B."/>
        </authorList>
    </citation>
    <scope>NUCLEOTIDE SEQUENCE</scope>
    <source>
        <strain evidence="2">ATCC 30864</strain>
    </source>
</reference>
<proteinExistence type="predicted"/>
<gene>
    <name evidence="1" type="ORF">CAOG_001535</name>
</gene>
<dbReference type="AlphaFoldDB" id="A0A0D2VJN2"/>
<dbReference type="RefSeq" id="XP_004364403.1">
    <property type="nucleotide sequence ID" value="XM_004364346.1"/>
</dbReference>
<accession>A0A0D2VJN2</accession>
<protein>
    <submittedName>
        <fullName evidence="1">Uncharacterized protein</fullName>
    </submittedName>
</protein>
<dbReference type="EMBL" id="KE346361">
    <property type="protein sequence ID" value="KJE90192.1"/>
    <property type="molecule type" value="Genomic_DNA"/>
</dbReference>
<evidence type="ECO:0000313" key="2">
    <source>
        <dbReference type="Proteomes" id="UP000008743"/>
    </source>
</evidence>
<sequence length="103" mass="11231">MEIGWRLTPLFVDQGVNERAWDVGKRVLLYGVTSPSLQAKEVACANRAQSVLASHGAYAANICQLLNGAVNTIHLRPNEVCRSNRCDFSTPSRLVLSLAVLHA</sequence>
<organism evidence="1 2">
    <name type="scientific">Capsaspora owczarzaki (strain ATCC 30864)</name>
    <dbReference type="NCBI Taxonomy" id="595528"/>
    <lineage>
        <taxon>Eukaryota</taxon>
        <taxon>Filasterea</taxon>
        <taxon>Capsaspora</taxon>
    </lineage>
</organism>
<keyword evidence="2" id="KW-1185">Reference proteome</keyword>
<dbReference type="Proteomes" id="UP000008743">
    <property type="component" value="Unassembled WGS sequence"/>
</dbReference>
<name>A0A0D2VJN2_CAPO3</name>